<evidence type="ECO:0000313" key="6">
    <source>
        <dbReference type="EMBL" id="AER66019.1"/>
    </source>
</evidence>
<keyword evidence="7" id="KW-1185">Reference proteome</keyword>
<keyword evidence="3" id="KW-0067">ATP-binding</keyword>
<keyword evidence="2" id="KW-0378">Hydrolase</keyword>
<dbReference type="AlphaFoldDB" id="G7V6R0"/>
<dbReference type="Pfam" id="PF02626">
    <property type="entry name" value="CT_A_B"/>
    <property type="match status" value="1"/>
</dbReference>
<dbReference type="InterPro" id="IPR052708">
    <property type="entry name" value="PxpC"/>
</dbReference>
<keyword evidence="4" id="KW-0175">Coiled coil</keyword>
<dbReference type="Gene3D" id="2.40.100.10">
    <property type="entry name" value="Cyclophilin-like"/>
    <property type="match status" value="1"/>
</dbReference>
<keyword evidence="6" id="KW-0456">Lyase</keyword>
<feature type="coiled-coil region" evidence="4">
    <location>
        <begin position="295"/>
        <end position="322"/>
    </location>
</feature>
<evidence type="ECO:0000259" key="5">
    <source>
        <dbReference type="SMART" id="SM00797"/>
    </source>
</evidence>
<dbReference type="HOGENOM" id="CLU_028967_0_1_0"/>
<feature type="domain" description="Carboxyltransferase" evidence="5">
    <location>
        <begin position="24"/>
        <end position="309"/>
    </location>
</feature>
<dbReference type="InterPro" id="IPR029000">
    <property type="entry name" value="Cyclophilin-like_dom_sf"/>
</dbReference>
<organism evidence="6 7">
    <name type="scientific">Thermovirga lienii (strain ATCC BAA-1197 / DSM 17291 / Cas60314)</name>
    <dbReference type="NCBI Taxonomy" id="580340"/>
    <lineage>
        <taxon>Bacteria</taxon>
        <taxon>Thermotogati</taxon>
        <taxon>Synergistota</taxon>
        <taxon>Synergistia</taxon>
        <taxon>Synergistales</taxon>
        <taxon>Thermovirgaceae</taxon>
        <taxon>Thermovirga</taxon>
    </lineage>
</organism>
<dbReference type="Proteomes" id="UP000005868">
    <property type="component" value="Chromosome"/>
</dbReference>
<protein>
    <submittedName>
        <fullName evidence="6">Urea amidolyase related protein</fullName>
        <ecNumber evidence="6">6.3.4.6</ecNumber>
    </submittedName>
</protein>
<dbReference type="GO" id="GO:0004847">
    <property type="term" value="F:urea carboxylase activity"/>
    <property type="evidence" value="ECO:0007669"/>
    <property type="project" value="UniProtKB-EC"/>
</dbReference>
<evidence type="ECO:0000313" key="7">
    <source>
        <dbReference type="Proteomes" id="UP000005868"/>
    </source>
</evidence>
<accession>G7V6R0</accession>
<dbReference type="InterPro" id="IPR003778">
    <property type="entry name" value="CT_A_B"/>
</dbReference>
<evidence type="ECO:0000256" key="1">
    <source>
        <dbReference type="ARBA" id="ARBA00022741"/>
    </source>
</evidence>
<dbReference type="eggNOG" id="COG1984">
    <property type="taxonomic scope" value="Bacteria"/>
</dbReference>
<evidence type="ECO:0000256" key="2">
    <source>
        <dbReference type="ARBA" id="ARBA00022801"/>
    </source>
</evidence>
<dbReference type="GO" id="GO:0016787">
    <property type="term" value="F:hydrolase activity"/>
    <property type="evidence" value="ECO:0007669"/>
    <property type="project" value="UniProtKB-KW"/>
</dbReference>
<dbReference type="OrthoDB" id="9782422at2"/>
<keyword evidence="1" id="KW-0547">Nucleotide-binding</keyword>
<reference evidence="6 7" key="2">
    <citation type="journal article" date="2012" name="Stand. Genomic Sci.">
        <title>Genome sequence of the moderately thermophilic, amino-acid-degrading and sulfur-reducing bacterium Thermovirga lienii type strain (Cas60314(T)).</title>
        <authorList>
            <person name="Goker M."/>
            <person name="Saunders E."/>
            <person name="Lapidus A."/>
            <person name="Nolan M."/>
            <person name="Lucas S."/>
            <person name="Hammon N."/>
            <person name="Deshpande S."/>
            <person name="Cheng J.F."/>
            <person name="Han C."/>
            <person name="Tapia R."/>
            <person name="Goodwin L.A."/>
            <person name="Pitluck S."/>
            <person name="Liolios K."/>
            <person name="Mavromatis K."/>
            <person name="Pagani I."/>
            <person name="Ivanova N."/>
            <person name="Mikhailova N."/>
            <person name="Pati A."/>
            <person name="Chen A."/>
            <person name="Palaniappan K."/>
            <person name="Land M."/>
            <person name="Chang Y.J."/>
            <person name="Jeffries C.D."/>
            <person name="Brambilla E.M."/>
            <person name="Rohde M."/>
            <person name="Spring S."/>
            <person name="Detter J.C."/>
            <person name="Woyke T."/>
            <person name="Bristow J."/>
            <person name="Eisen J.A."/>
            <person name="Markowitz V."/>
            <person name="Hugenholtz P."/>
            <person name="Kyrpides N.C."/>
            <person name="Klenk H.P."/>
        </authorList>
    </citation>
    <scope>NUCLEOTIDE SEQUENCE [LARGE SCALE GENOMIC DNA]</scope>
    <source>
        <strain evidence="7">ATCC BAA-1197 / DSM 17291 / Cas60314</strain>
    </source>
</reference>
<evidence type="ECO:0000256" key="3">
    <source>
        <dbReference type="ARBA" id="ARBA00022840"/>
    </source>
</evidence>
<dbReference type="NCBIfam" id="TIGR00724">
    <property type="entry name" value="urea_amlyse_rel"/>
    <property type="match status" value="1"/>
</dbReference>
<dbReference type="GO" id="GO:0005524">
    <property type="term" value="F:ATP binding"/>
    <property type="evidence" value="ECO:0007669"/>
    <property type="project" value="UniProtKB-KW"/>
</dbReference>
<name>G7V6R0_THELD</name>
<reference evidence="7" key="1">
    <citation type="submission" date="2011-10" db="EMBL/GenBank/DDBJ databases">
        <title>The complete genome of chromosome of Thermovirga lienii DSM 17291.</title>
        <authorList>
            <consortium name="US DOE Joint Genome Institute (JGI-PGF)"/>
            <person name="Lucas S."/>
            <person name="Copeland A."/>
            <person name="Lapidus A."/>
            <person name="Glavina del Rio T."/>
            <person name="Dalin E."/>
            <person name="Tice H."/>
            <person name="Bruce D."/>
            <person name="Goodwin L."/>
            <person name="Pitluck S."/>
            <person name="Peters L."/>
            <person name="Mikhailova N."/>
            <person name="Saunders E."/>
            <person name="Kyrpides N."/>
            <person name="Mavromatis K."/>
            <person name="Ivanova N."/>
            <person name="Last F.I."/>
            <person name="Brettin T."/>
            <person name="Detter J.C."/>
            <person name="Han C."/>
            <person name="Larimer F."/>
            <person name="Land M."/>
            <person name="Hauser L."/>
            <person name="Markowitz V."/>
            <person name="Cheng J.-F."/>
            <person name="Hugenholtz P."/>
            <person name="Woyke T."/>
            <person name="Wu D."/>
            <person name="Spring S."/>
            <person name="Schroeder M."/>
            <person name="Brambilla E.-M."/>
            <person name="Klenk H.-P."/>
            <person name="Eisen J.A."/>
        </authorList>
    </citation>
    <scope>NUCLEOTIDE SEQUENCE [LARGE SCALE GENOMIC DNA]</scope>
    <source>
        <strain evidence="7">ATCC BAA-1197 / DSM 17291 / Cas60314</strain>
    </source>
</reference>
<dbReference type="KEGG" id="tli:Tlie_0279"/>
<dbReference type="SUPFAM" id="SSF50891">
    <property type="entry name" value="Cyclophilin-like"/>
    <property type="match status" value="1"/>
</dbReference>
<dbReference type="STRING" id="580340.Tlie_0279"/>
<keyword evidence="6" id="KW-0436">Ligase</keyword>
<dbReference type="PANTHER" id="PTHR43309">
    <property type="entry name" value="5-OXOPROLINASE SUBUNIT C"/>
    <property type="match status" value="1"/>
</dbReference>
<dbReference type="GO" id="GO:0016829">
    <property type="term" value="F:lyase activity"/>
    <property type="evidence" value="ECO:0007669"/>
    <property type="project" value="UniProtKB-KW"/>
</dbReference>
<sequence length="355" mass="38021">MKLEIVSGGLLTTVQDLGRWGFQGIGMPVAGAMDSFALQAGNIIVGNAPNAAALEITVMGPTINVVEGEGVICLSGAPLDMRINNEKVPHWTAIRVKGGDKISIGGPTGPGCRAYLCVSGGIDVPVIMGSRSTYLRAHIGGLEGRALQKQDTISTGELPALWHLCDGFSCPSWMIPPYGQNVPINVVLGPQDDYFTPEGIETFLSAEYTITNEADRMGYRLDGPEIEHKSGADIISDAIPLGAIQVPGSRKPVAMLADRQTTGGYTKIAVITTPHIALLAQRLPGEKVSFKKVSFEEAALALKEEKDKLRTLEIERANYRSTRKTHAASTPKAGPIQWSMKINGKNYHVTCEEIS</sequence>
<gene>
    <name evidence="6" type="ordered locus">Tlie_0279</name>
</gene>
<proteinExistence type="predicted"/>
<dbReference type="EC" id="6.3.4.6" evidence="6"/>
<evidence type="ECO:0000256" key="4">
    <source>
        <dbReference type="SAM" id="Coils"/>
    </source>
</evidence>
<dbReference type="EMBL" id="CP003096">
    <property type="protein sequence ID" value="AER66019.1"/>
    <property type="molecule type" value="Genomic_DNA"/>
</dbReference>
<dbReference type="PANTHER" id="PTHR43309:SF5">
    <property type="entry name" value="5-OXOPROLINASE SUBUNIT C"/>
    <property type="match status" value="1"/>
</dbReference>
<dbReference type="SMART" id="SM00797">
    <property type="entry name" value="AHS2"/>
    <property type="match status" value="1"/>
</dbReference>